<dbReference type="PROSITE" id="PS50011">
    <property type="entry name" value="PROTEIN_KINASE_DOM"/>
    <property type="match status" value="1"/>
</dbReference>
<reference evidence="3 4" key="1">
    <citation type="journal article" date="2021" name="Nat. Commun.">
        <title>Genetic determinants of endophytism in the Arabidopsis root mycobiome.</title>
        <authorList>
            <person name="Mesny F."/>
            <person name="Miyauchi S."/>
            <person name="Thiergart T."/>
            <person name="Pickel B."/>
            <person name="Atanasova L."/>
            <person name="Karlsson M."/>
            <person name="Huettel B."/>
            <person name="Barry K.W."/>
            <person name="Haridas S."/>
            <person name="Chen C."/>
            <person name="Bauer D."/>
            <person name="Andreopoulos W."/>
            <person name="Pangilinan J."/>
            <person name="LaButti K."/>
            <person name="Riley R."/>
            <person name="Lipzen A."/>
            <person name="Clum A."/>
            <person name="Drula E."/>
            <person name="Henrissat B."/>
            <person name="Kohler A."/>
            <person name="Grigoriev I.V."/>
            <person name="Martin F.M."/>
            <person name="Hacquard S."/>
        </authorList>
    </citation>
    <scope>NUCLEOTIDE SEQUENCE [LARGE SCALE GENOMIC DNA]</scope>
    <source>
        <strain evidence="3 4">MPI-CAGE-CH-0241</strain>
    </source>
</reference>
<evidence type="ECO:0000313" key="4">
    <source>
        <dbReference type="Proteomes" id="UP000777438"/>
    </source>
</evidence>
<feature type="domain" description="Protein kinase" evidence="2">
    <location>
        <begin position="142"/>
        <end position="445"/>
    </location>
</feature>
<accession>A0A9P9ATC9</accession>
<evidence type="ECO:0000256" key="1">
    <source>
        <dbReference type="SAM" id="MobiDB-lite"/>
    </source>
</evidence>
<dbReference type="Pfam" id="PF00069">
    <property type="entry name" value="Pkinase"/>
    <property type="match status" value="1"/>
</dbReference>
<dbReference type="InterPro" id="IPR000719">
    <property type="entry name" value="Prot_kinase_dom"/>
</dbReference>
<dbReference type="GO" id="GO:0004672">
    <property type="term" value="F:protein kinase activity"/>
    <property type="evidence" value="ECO:0007669"/>
    <property type="project" value="InterPro"/>
</dbReference>
<dbReference type="Gene3D" id="1.10.510.10">
    <property type="entry name" value="Transferase(Phosphotransferase) domain 1"/>
    <property type="match status" value="1"/>
</dbReference>
<dbReference type="PANTHER" id="PTHR33112:SF10">
    <property type="entry name" value="TOL"/>
    <property type="match status" value="1"/>
</dbReference>
<dbReference type="InterPro" id="IPR011009">
    <property type="entry name" value="Kinase-like_dom_sf"/>
</dbReference>
<dbReference type="OrthoDB" id="4062651at2759"/>
<dbReference type="Pfam" id="PF06985">
    <property type="entry name" value="HET"/>
    <property type="match status" value="1"/>
</dbReference>
<feature type="region of interest" description="Disordered" evidence="1">
    <location>
        <begin position="433"/>
        <end position="457"/>
    </location>
</feature>
<dbReference type="Proteomes" id="UP000777438">
    <property type="component" value="Unassembled WGS sequence"/>
</dbReference>
<gene>
    <name evidence="3" type="ORF">B0T10DRAFT_403476</name>
</gene>
<dbReference type="EMBL" id="JAGPYM010000009">
    <property type="protein sequence ID" value="KAH6890697.1"/>
    <property type="molecule type" value="Genomic_DNA"/>
</dbReference>
<dbReference type="InterPro" id="IPR010730">
    <property type="entry name" value="HET"/>
</dbReference>
<proteinExistence type="predicted"/>
<protein>
    <recommendedName>
        <fullName evidence="2">Protein kinase domain-containing protein</fullName>
    </recommendedName>
</protein>
<dbReference type="AlphaFoldDB" id="A0A9P9ATC9"/>
<sequence length="1161" mass="132003">MNFVRSSFDFDYEQDFLPQGCLEKLITRASVLKTVERDEIDPGLLNFITNSAKKVFAITVLCGWEGRRLYLVMEKFREDGFHDKSLPVKTASGLSSISCFKRWTKATRLHFIKCQWKFLVPIFPRVRSKADLHLNLDPQCILPFTSAKRSGTFGNIYQVTIHPDHQEDPMRKVLRELQAASGMDDETRYMREDWRQEARALEDIIDLDHPHIMQVKAIITRGTSHYAMFQWADGGSLRDFYQSTRRPNLNAAFVREIITQLYGLAGALSKLHYYKGKGSYRHGDLKPENILRFKDKTQIGILKIADMGLRGRPIVSRYGTRAYAPPEVMTMTGAHGSRLYDIWSMGCICLELVVWLLYGCDTLRDFNNSLIIPPWNAGPYWLVDDAQVHPNVVACMDYIEEKDPECDRPSAISDLLEIVKTKLLIVLLPPESRSTSLNPTSPPSTQARQRSLPGPTFGSFRTTAPEFCSALESILENKDESYWYSGISRDRVAPMPINPKPWATPFTPEDLAGVDTQITDTVAGTTNIEGPIINVSPRDDTRELTEPLDNDFARYLFLNSELLECYPRARNVAKLCGRCQKMDFWAQPFRFKDNLQDLKRDATSCEFCEIRKALCENMNPALFRTVHFDRLDSMIRLNESHPPAFTVVRSPDIEMLGSMRPIQIGLPELPEAGGSHHLDIIRGWLRHCDQNHPNCRQPETTQLPTRLIDVGVSASLTIKLYETRPGDKLQYFALSHSWGKPPHFCTNVSNFEQHKQGINNSALPDTFRHAVAVTRELGVRYLWIDSLCIIQGDNGDFYQEAKQTGDVFSQAYCVLAASCATNQLDGFLKPRDKRKYLTFQREGQAPFYLCEFIDDFENHVLRSNLNQRGWILQERALARRTIYFTQKQTYWECGDGVRCETMTKMNNTLASFLGDPSFPKVAIESLRGGKILLYQDLYRKYSRLAFTHQQDRPIAIAGLESRLIQSFGVRGGFGVFDDKRGSGLLRRSLLWHRSSDVERLDRISMPAGRMPPSWSWMAYKGGIDYFDLPLNGVEWEGDEIRSPWAPSDTEAWHTADAAGAAELSAVARDFNSSFTLGKDTAIIYDDPARRYGPALSTKCVVLGRQKTSDQNGLFGRHYVMVVIRNTLQVARGDVVYERVGVGYLPGRMIQLSVAGTPGKIR</sequence>
<name>A0A9P9ATC9_9HYPO</name>
<evidence type="ECO:0000313" key="3">
    <source>
        <dbReference type="EMBL" id="KAH6890697.1"/>
    </source>
</evidence>
<feature type="compositionally biased region" description="Low complexity" evidence="1">
    <location>
        <begin position="433"/>
        <end position="445"/>
    </location>
</feature>
<dbReference type="SMART" id="SM00220">
    <property type="entry name" value="S_TKc"/>
    <property type="match status" value="1"/>
</dbReference>
<comment type="caution">
    <text evidence="3">The sequence shown here is derived from an EMBL/GenBank/DDBJ whole genome shotgun (WGS) entry which is preliminary data.</text>
</comment>
<dbReference type="SUPFAM" id="SSF56112">
    <property type="entry name" value="Protein kinase-like (PK-like)"/>
    <property type="match status" value="1"/>
</dbReference>
<organism evidence="3 4">
    <name type="scientific">Thelonectria olida</name>
    <dbReference type="NCBI Taxonomy" id="1576542"/>
    <lineage>
        <taxon>Eukaryota</taxon>
        <taxon>Fungi</taxon>
        <taxon>Dikarya</taxon>
        <taxon>Ascomycota</taxon>
        <taxon>Pezizomycotina</taxon>
        <taxon>Sordariomycetes</taxon>
        <taxon>Hypocreomycetidae</taxon>
        <taxon>Hypocreales</taxon>
        <taxon>Nectriaceae</taxon>
        <taxon>Thelonectria</taxon>
    </lineage>
</organism>
<keyword evidence="4" id="KW-1185">Reference proteome</keyword>
<dbReference type="GO" id="GO:0005524">
    <property type="term" value="F:ATP binding"/>
    <property type="evidence" value="ECO:0007669"/>
    <property type="project" value="InterPro"/>
</dbReference>
<dbReference type="PANTHER" id="PTHR33112">
    <property type="entry name" value="DOMAIN PROTEIN, PUTATIVE-RELATED"/>
    <property type="match status" value="1"/>
</dbReference>
<evidence type="ECO:0000259" key="2">
    <source>
        <dbReference type="PROSITE" id="PS50011"/>
    </source>
</evidence>